<dbReference type="AlphaFoldDB" id="A0A6J4QTE6"/>
<proteinExistence type="predicted"/>
<evidence type="ECO:0000313" key="1">
    <source>
        <dbReference type="EMBL" id="CAA9454530.1"/>
    </source>
</evidence>
<reference evidence="1" key="1">
    <citation type="submission" date="2020-02" db="EMBL/GenBank/DDBJ databases">
        <authorList>
            <person name="Meier V. D."/>
        </authorList>
    </citation>
    <scope>NUCLEOTIDE SEQUENCE</scope>
    <source>
        <strain evidence="1">AVDCRST_MAG14</strain>
    </source>
</reference>
<accession>A0A6J4QTE6</accession>
<sequence length="32" mass="3730">MRSMLRAVLEDAVDLWLLRAILAEGINRVKYL</sequence>
<gene>
    <name evidence="1" type="ORF">AVDCRST_MAG14-1395</name>
</gene>
<dbReference type="EMBL" id="CADCVG010000057">
    <property type="protein sequence ID" value="CAA9454530.1"/>
    <property type="molecule type" value="Genomic_DNA"/>
</dbReference>
<protein>
    <submittedName>
        <fullName evidence="1">Uncharacterized protein</fullName>
    </submittedName>
</protein>
<organism evidence="1">
    <name type="scientific">uncultured Rubrobacteraceae bacterium</name>
    <dbReference type="NCBI Taxonomy" id="349277"/>
    <lineage>
        <taxon>Bacteria</taxon>
        <taxon>Bacillati</taxon>
        <taxon>Actinomycetota</taxon>
        <taxon>Rubrobacteria</taxon>
        <taxon>Rubrobacterales</taxon>
        <taxon>Rubrobacteraceae</taxon>
        <taxon>environmental samples</taxon>
    </lineage>
</organism>
<name>A0A6J4QTE6_9ACTN</name>